<keyword evidence="2" id="KW-0479">Metal-binding</keyword>
<keyword evidence="10" id="KW-1185">Reference proteome</keyword>
<evidence type="ECO:0000256" key="5">
    <source>
        <dbReference type="ARBA" id="ARBA00023004"/>
    </source>
</evidence>
<dbReference type="HOGENOM" id="CLU_962275_0_0_9"/>
<proteinExistence type="predicted"/>
<dbReference type="InterPro" id="IPR015947">
    <property type="entry name" value="PUA-like_sf"/>
</dbReference>
<dbReference type="InterPro" id="IPR007374">
    <property type="entry name" value="ASCH_domain"/>
</dbReference>
<sequence>MDFQEIQNKIKEILPEKRYEHTLRVVEVAKYLARVYGASEQRAALAALVHDVCKPMDEVEMKKYVILHNLDVKLLDYPVAVLHGPVGSAYIGEKFGIEDEEVKLAVATHTFGRKHMTLLEKIIFIADYIEPKRKHPHLKEVTEIAEYDLDEAVRLAAKYTLVYLIDNDERIYPSLLECYNYYNIKNYRVGFKEKNKDKILADEKTITIRNKSEAHFKKGDLLEATTYEDPDTVFATLEVDLVKPVTRETLTERYAKYYGVTLEELIDKLAERYPDDDVLYVVMFHIIKK</sequence>
<feature type="domain" description="ASCH" evidence="8">
    <location>
        <begin position="189"/>
        <end position="288"/>
    </location>
</feature>
<dbReference type="InterPro" id="IPR051094">
    <property type="entry name" value="Diverse_Catalytic_Enzymes"/>
</dbReference>
<dbReference type="GO" id="GO:0008803">
    <property type="term" value="F:bis(5'-nucleosyl)-tetraphosphatase (symmetrical) activity"/>
    <property type="evidence" value="ECO:0007669"/>
    <property type="project" value="UniProtKB-EC"/>
</dbReference>
<evidence type="ECO:0000256" key="2">
    <source>
        <dbReference type="ARBA" id="ARBA00022723"/>
    </source>
</evidence>
<dbReference type="RefSeq" id="WP_021753660.1">
    <property type="nucleotide sequence ID" value="NZ_KI271875.1"/>
</dbReference>
<dbReference type="GO" id="GO:0000166">
    <property type="term" value="F:nucleotide binding"/>
    <property type="evidence" value="ECO:0007669"/>
    <property type="project" value="UniProtKB-KW"/>
</dbReference>
<evidence type="ECO:0000256" key="6">
    <source>
        <dbReference type="ARBA" id="ARBA00049417"/>
    </source>
</evidence>
<evidence type="ECO:0000259" key="7">
    <source>
        <dbReference type="SMART" id="SM00471"/>
    </source>
</evidence>
<dbReference type="PATRIC" id="fig|1321820.3.peg.977"/>
<gene>
    <name evidence="9" type="ORF">HMPREF1983_01004</name>
</gene>
<organism evidence="9 10">
    <name type="scientific">Gemella bergeri ATCC 700627</name>
    <dbReference type="NCBI Taxonomy" id="1321820"/>
    <lineage>
        <taxon>Bacteria</taxon>
        <taxon>Bacillati</taxon>
        <taxon>Bacillota</taxon>
        <taxon>Bacilli</taxon>
        <taxon>Bacillales</taxon>
        <taxon>Gemellaceae</taxon>
        <taxon>Gemella</taxon>
    </lineage>
</organism>
<evidence type="ECO:0000313" key="10">
    <source>
        <dbReference type="Proteomes" id="UP000016637"/>
    </source>
</evidence>
<dbReference type="EC" id="3.6.1.41" evidence="1"/>
<dbReference type="AlphaFoldDB" id="U2QN92"/>
<dbReference type="EMBL" id="AWVP01000062">
    <property type="protein sequence ID" value="ERK57679.1"/>
    <property type="molecule type" value="Genomic_DNA"/>
</dbReference>
<dbReference type="eggNOG" id="COG3097">
    <property type="taxonomic scope" value="Bacteria"/>
</dbReference>
<dbReference type="InterPro" id="IPR003607">
    <property type="entry name" value="HD/PDEase_dom"/>
</dbReference>
<dbReference type="Proteomes" id="UP000016637">
    <property type="component" value="Unassembled WGS sequence"/>
</dbReference>
<dbReference type="SUPFAM" id="SSF88697">
    <property type="entry name" value="PUA domain-like"/>
    <property type="match status" value="1"/>
</dbReference>
<dbReference type="NCBIfam" id="TIGR00488">
    <property type="entry name" value="bis(5'-nucleosyl)-tetraphosphatase (symmetrical) YqeK"/>
    <property type="match status" value="1"/>
</dbReference>
<comment type="catalytic activity">
    <reaction evidence="6">
        <text>P(1),P(4)-bis(5'-adenosyl) tetraphosphate + H2O = 2 ADP + 2 H(+)</text>
        <dbReference type="Rhea" id="RHEA:24252"/>
        <dbReference type="ChEBI" id="CHEBI:15377"/>
        <dbReference type="ChEBI" id="CHEBI:15378"/>
        <dbReference type="ChEBI" id="CHEBI:58141"/>
        <dbReference type="ChEBI" id="CHEBI:456216"/>
        <dbReference type="EC" id="3.6.1.41"/>
    </reaction>
</comment>
<dbReference type="SMART" id="SM01022">
    <property type="entry name" value="ASCH"/>
    <property type="match status" value="1"/>
</dbReference>
<dbReference type="InterPro" id="IPR005249">
    <property type="entry name" value="YqeK"/>
</dbReference>
<dbReference type="SMART" id="SM00471">
    <property type="entry name" value="HDc"/>
    <property type="match status" value="1"/>
</dbReference>
<dbReference type="InterPro" id="IPR006674">
    <property type="entry name" value="HD_domain"/>
</dbReference>
<dbReference type="CDD" id="cd00077">
    <property type="entry name" value="HDc"/>
    <property type="match status" value="1"/>
</dbReference>
<evidence type="ECO:0000256" key="3">
    <source>
        <dbReference type="ARBA" id="ARBA00022741"/>
    </source>
</evidence>
<feature type="domain" description="HD/PDEase" evidence="7">
    <location>
        <begin position="14"/>
        <end position="141"/>
    </location>
</feature>
<dbReference type="eggNOG" id="COG1713">
    <property type="taxonomic scope" value="Bacteria"/>
</dbReference>
<dbReference type="Gene3D" id="1.10.3210.10">
    <property type="entry name" value="Hypothetical protein af1432"/>
    <property type="match status" value="1"/>
</dbReference>
<keyword evidence="4 9" id="KW-0378">Hydrolase</keyword>
<evidence type="ECO:0000256" key="1">
    <source>
        <dbReference type="ARBA" id="ARBA00012506"/>
    </source>
</evidence>
<keyword evidence="3" id="KW-0547">Nucleotide-binding</keyword>
<dbReference type="Pfam" id="PF04266">
    <property type="entry name" value="ASCH"/>
    <property type="match status" value="1"/>
</dbReference>
<evidence type="ECO:0000256" key="4">
    <source>
        <dbReference type="ARBA" id="ARBA00022801"/>
    </source>
</evidence>
<dbReference type="Gene3D" id="2.30.130.30">
    <property type="entry name" value="Hypothetical protein"/>
    <property type="match status" value="1"/>
</dbReference>
<protein>
    <recommendedName>
        <fullName evidence="1">bis(5'-nucleosyl)-tetraphosphatase (symmetrical)</fullName>
        <ecNumber evidence="1">3.6.1.41</ecNumber>
    </recommendedName>
</protein>
<reference evidence="9 10" key="1">
    <citation type="submission" date="2013-08" db="EMBL/GenBank/DDBJ databases">
        <authorList>
            <person name="Weinstock G."/>
            <person name="Sodergren E."/>
            <person name="Wylie T."/>
            <person name="Fulton L."/>
            <person name="Fulton R."/>
            <person name="Fronick C."/>
            <person name="O'Laughlin M."/>
            <person name="Godfrey J."/>
            <person name="Miner T."/>
            <person name="Herter B."/>
            <person name="Appelbaum E."/>
            <person name="Cordes M."/>
            <person name="Lek S."/>
            <person name="Wollam A."/>
            <person name="Pepin K.H."/>
            <person name="Palsikar V.B."/>
            <person name="Mitreva M."/>
            <person name="Wilson R.K."/>
        </authorList>
    </citation>
    <scope>NUCLEOTIDE SEQUENCE [LARGE SCALE GENOMIC DNA]</scope>
    <source>
        <strain evidence="9 10">ATCC 700627</strain>
    </source>
</reference>
<comment type="caution">
    <text evidence="9">The sequence shown here is derived from an EMBL/GenBank/DDBJ whole genome shotgun (WGS) entry which is preliminary data.</text>
</comment>
<dbReference type="PANTHER" id="PTHR35795">
    <property type="entry name" value="SLR1885 PROTEIN"/>
    <property type="match status" value="1"/>
</dbReference>
<dbReference type="SUPFAM" id="SSF109604">
    <property type="entry name" value="HD-domain/PDEase-like"/>
    <property type="match status" value="1"/>
</dbReference>
<accession>U2QN92</accession>
<dbReference type="PANTHER" id="PTHR35795:SF1">
    <property type="entry name" value="BIS(5'-NUCLEOSYL)-TETRAPHOSPHATASE, SYMMETRICAL"/>
    <property type="match status" value="1"/>
</dbReference>
<name>U2QN92_9BACL</name>
<dbReference type="GO" id="GO:0046872">
    <property type="term" value="F:metal ion binding"/>
    <property type="evidence" value="ECO:0007669"/>
    <property type="project" value="UniProtKB-KW"/>
</dbReference>
<evidence type="ECO:0000313" key="9">
    <source>
        <dbReference type="EMBL" id="ERK57679.1"/>
    </source>
</evidence>
<dbReference type="Pfam" id="PF01966">
    <property type="entry name" value="HD"/>
    <property type="match status" value="1"/>
</dbReference>
<keyword evidence="5" id="KW-0408">Iron</keyword>
<evidence type="ECO:0000259" key="8">
    <source>
        <dbReference type="SMART" id="SM01022"/>
    </source>
</evidence>